<feature type="signal peptide" evidence="1">
    <location>
        <begin position="1"/>
        <end position="19"/>
    </location>
</feature>
<gene>
    <name evidence="3" type="ORF">A4G16_08245</name>
    <name evidence="2" type="ORF">AK33_06600</name>
</gene>
<dbReference type="Proteomes" id="UP000501366">
    <property type="component" value="Chromosome"/>
</dbReference>
<dbReference type="EMBL" id="JANJ01000004">
    <property type="protein sequence ID" value="EXI62377.1"/>
    <property type="molecule type" value="Genomic_DNA"/>
</dbReference>
<evidence type="ECO:0000313" key="3">
    <source>
        <dbReference type="EMBL" id="QIM67354.1"/>
    </source>
</evidence>
<dbReference type="RefSeq" id="WP_042802861.1">
    <property type="nucleotide sequence ID" value="NZ_AVSP01000010.1"/>
</dbReference>
<dbReference type="EMBL" id="CP015030">
    <property type="protein sequence ID" value="QIM67354.1"/>
    <property type="molecule type" value="Genomic_DNA"/>
</dbReference>
<sequence>MKKLSLAVLASFILAACTADVYSDKGNATVLSSKAVSADVVELTVQRDNGETVTLTRQYDAHAAVGARVRLADEIKNQDSDLKTIRRYEFK</sequence>
<name>A0A011NCU0_9PAST</name>
<dbReference type="OrthoDB" id="5689750at2"/>
<organism evidence="2 4">
    <name type="scientific">Mannheimia granulomatis</name>
    <dbReference type="NCBI Taxonomy" id="85402"/>
    <lineage>
        <taxon>Bacteria</taxon>
        <taxon>Pseudomonadati</taxon>
        <taxon>Pseudomonadota</taxon>
        <taxon>Gammaproteobacteria</taxon>
        <taxon>Pasteurellales</taxon>
        <taxon>Pasteurellaceae</taxon>
        <taxon>Mannheimia</taxon>
    </lineage>
</organism>
<dbReference type="Proteomes" id="UP000054123">
    <property type="component" value="Unassembled WGS sequence"/>
</dbReference>
<dbReference type="STRING" id="1122190.GCA_000621105_01793"/>
<evidence type="ECO:0000313" key="4">
    <source>
        <dbReference type="Proteomes" id="UP000054123"/>
    </source>
</evidence>
<dbReference type="AlphaFoldDB" id="A0A011NCU0"/>
<accession>A0A011NCU0</accession>
<keyword evidence="1" id="KW-0732">Signal</keyword>
<dbReference type="PATRIC" id="fig|1450449.3.peg.1294"/>
<protein>
    <submittedName>
        <fullName evidence="2">Deoxyribose-phosphate aldolase</fullName>
    </submittedName>
</protein>
<evidence type="ECO:0000313" key="2">
    <source>
        <dbReference type="EMBL" id="EXI62377.1"/>
    </source>
</evidence>
<dbReference type="PROSITE" id="PS51257">
    <property type="entry name" value="PROKAR_LIPOPROTEIN"/>
    <property type="match status" value="1"/>
</dbReference>
<reference evidence="2 4" key="1">
    <citation type="journal article" date="2014" name="Genome Announc.">
        <title>Genome Sequence of a Presumptive Mannheimia haemolytica Strain with an A1/A6-Cross-Reactive Serotype from a White-Tailed Deer (Odocoileus virginianus).</title>
        <authorList>
            <person name="Lawrence P.K."/>
            <person name="Bey R.F."/>
            <person name="Wiener B."/>
            <person name="Kittichotirat W."/>
            <person name="Bumgarner R.E."/>
        </authorList>
    </citation>
    <scope>NUCLEOTIDE SEQUENCE [LARGE SCALE GENOMIC DNA]</scope>
    <source>
        <strain evidence="2 4">PKL10</strain>
    </source>
</reference>
<evidence type="ECO:0000313" key="5">
    <source>
        <dbReference type="Proteomes" id="UP000501366"/>
    </source>
</evidence>
<reference evidence="3 5" key="2">
    <citation type="submission" date="2016-03" db="EMBL/GenBank/DDBJ databases">
        <authorList>
            <person name="Bojesen A.M."/>
            <person name="Planet P."/>
            <person name="Hansen M.J."/>
        </authorList>
    </citation>
    <scope>NUCLEOTIDE SEQUENCE [LARGE SCALE GENOMIC DNA]</scope>
    <source>
        <strain evidence="3 5">B 234/94</strain>
    </source>
</reference>
<proteinExistence type="predicted"/>
<evidence type="ECO:0000256" key="1">
    <source>
        <dbReference type="SAM" id="SignalP"/>
    </source>
</evidence>
<keyword evidence="4" id="KW-1185">Reference proteome</keyword>
<feature type="chain" id="PRO_5041791859" evidence="1">
    <location>
        <begin position="20"/>
        <end position="91"/>
    </location>
</feature>
<dbReference type="KEGG" id="mgra:A4G16_08245"/>